<sequence length="498" mass="52507">MGLGIFQRRRKFASVSAAPPTEQTANTNTMALRVLVDSGPAQRELFAIRVSADEPVEAIRSAIAQHTGISSMSLFKVSIPWQAYYEAGAYSERYGAPASLLSVFAGFNIDDASQLTAANGGVRGRRRSVRCGKPCPSVRDWFPDGSDGEHIDVLARSASSSSLDWAKAAPATPLTFCVRFASIDGTYSMPSGLTLVDITADATVAELKVAILLAAGRPAPAGLLDALVLWRVDMSEAELEDLDARGALARGRQPQPKAGFAPPALLADEDEPVSTYFSNYHSDVRSIALSAWVHPAAAHELAPRPADAPRFACAVPEPTQPHFEQAERLLGPLPIPAPLPVPTPLAAVVTIDADRIADADDDVAPAFCDPFAAPRPAPSTCCISHADLDLTTGFGALGGAGGLIGLGISFAPMSCTSPSDSSHSSLEEEVPSWPPTPDCSGSDGWLPPASEFVAVRKQDWEVDVDARTEIPAMPTPKIAPESSSFFIPLQITTTTTTL</sequence>
<dbReference type="EMBL" id="CP086715">
    <property type="protein sequence ID" value="WOO79366.1"/>
    <property type="molecule type" value="Genomic_DNA"/>
</dbReference>
<protein>
    <recommendedName>
        <fullName evidence="4">Ubiquitin-like domain-containing protein</fullName>
    </recommendedName>
</protein>
<dbReference type="AlphaFoldDB" id="A0AAF0Y7W9"/>
<dbReference type="RefSeq" id="XP_062625398.1">
    <property type="nucleotide sequence ID" value="XM_062769414.1"/>
</dbReference>
<name>A0AAF0Y7W9_9TREE</name>
<organism evidence="2 3">
    <name type="scientific">Vanrija pseudolonga</name>
    <dbReference type="NCBI Taxonomy" id="143232"/>
    <lineage>
        <taxon>Eukaryota</taxon>
        <taxon>Fungi</taxon>
        <taxon>Dikarya</taxon>
        <taxon>Basidiomycota</taxon>
        <taxon>Agaricomycotina</taxon>
        <taxon>Tremellomycetes</taxon>
        <taxon>Trichosporonales</taxon>
        <taxon>Trichosporonaceae</taxon>
        <taxon>Vanrija</taxon>
    </lineage>
</organism>
<reference evidence="2" key="1">
    <citation type="submission" date="2023-10" db="EMBL/GenBank/DDBJ databases">
        <authorList>
            <person name="Noh H."/>
        </authorList>
    </citation>
    <scope>NUCLEOTIDE SEQUENCE</scope>
    <source>
        <strain evidence="2">DUCC4014</strain>
    </source>
</reference>
<dbReference type="GeneID" id="87806137"/>
<accession>A0AAF0Y7W9</accession>
<evidence type="ECO:0000313" key="3">
    <source>
        <dbReference type="Proteomes" id="UP000827549"/>
    </source>
</evidence>
<evidence type="ECO:0000256" key="1">
    <source>
        <dbReference type="SAM" id="MobiDB-lite"/>
    </source>
</evidence>
<evidence type="ECO:0000313" key="2">
    <source>
        <dbReference type="EMBL" id="WOO79366.1"/>
    </source>
</evidence>
<gene>
    <name evidence="2" type="ORF">LOC62_02G002890</name>
</gene>
<keyword evidence="3" id="KW-1185">Reference proteome</keyword>
<proteinExistence type="predicted"/>
<evidence type="ECO:0008006" key="4">
    <source>
        <dbReference type="Google" id="ProtNLM"/>
    </source>
</evidence>
<dbReference type="Proteomes" id="UP000827549">
    <property type="component" value="Chromosome 2"/>
</dbReference>
<feature type="region of interest" description="Disordered" evidence="1">
    <location>
        <begin position="417"/>
        <end position="444"/>
    </location>
</feature>